<feature type="compositionally biased region" description="Basic and acidic residues" evidence="1">
    <location>
        <begin position="7"/>
        <end position="24"/>
    </location>
</feature>
<sequence length="112" mass="13760">MGMSNAERQRLFRQRRDADAERRQAYLQKRRERYRSDLEQDKVKPIAQMSDREIRATRKKWRCQKRKEREQVKDLKGKLKHLNTPPSTHDYNNASSRQKEQYKKGETQRRNK</sequence>
<proteinExistence type="predicted"/>
<protein>
    <submittedName>
        <fullName evidence="2">Uncharacterized protein</fullName>
    </submittedName>
</protein>
<reference evidence="2" key="2">
    <citation type="submission" date="2020-11" db="EMBL/GenBank/DDBJ databases">
        <authorList>
            <person name="McCartney M.A."/>
            <person name="Auch B."/>
            <person name="Kono T."/>
            <person name="Mallez S."/>
            <person name="Becker A."/>
            <person name="Gohl D.M."/>
            <person name="Silverstein K.A.T."/>
            <person name="Koren S."/>
            <person name="Bechman K.B."/>
            <person name="Herman A."/>
            <person name="Abrahante J.E."/>
            <person name="Garbe J."/>
        </authorList>
    </citation>
    <scope>NUCLEOTIDE SEQUENCE</scope>
    <source>
        <strain evidence="2">Duluth1</strain>
        <tissue evidence="2">Whole animal</tissue>
    </source>
</reference>
<evidence type="ECO:0000256" key="1">
    <source>
        <dbReference type="SAM" id="MobiDB-lite"/>
    </source>
</evidence>
<feature type="compositionally biased region" description="Basic and acidic residues" evidence="1">
    <location>
        <begin position="97"/>
        <end position="112"/>
    </location>
</feature>
<evidence type="ECO:0000313" key="3">
    <source>
        <dbReference type="Proteomes" id="UP000828390"/>
    </source>
</evidence>
<reference evidence="2" key="1">
    <citation type="journal article" date="2019" name="bioRxiv">
        <title>The Genome of the Zebra Mussel, Dreissena polymorpha: A Resource for Invasive Species Research.</title>
        <authorList>
            <person name="McCartney M.A."/>
            <person name="Auch B."/>
            <person name="Kono T."/>
            <person name="Mallez S."/>
            <person name="Zhang Y."/>
            <person name="Obille A."/>
            <person name="Becker A."/>
            <person name="Abrahante J.E."/>
            <person name="Garbe J."/>
            <person name="Badalamenti J.P."/>
            <person name="Herman A."/>
            <person name="Mangelson H."/>
            <person name="Liachko I."/>
            <person name="Sullivan S."/>
            <person name="Sone E.D."/>
            <person name="Koren S."/>
            <person name="Silverstein K.A.T."/>
            <person name="Beckman K.B."/>
            <person name="Gohl D.M."/>
        </authorList>
    </citation>
    <scope>NUCLEOTIDE SEQUENCE</scope>
    <source>
        <strain evidence="2">Duluth1</strain>
        <tissue evidence="2">Whole animal</tissue>
    </source>
</reference>
<feature type="compositionally biased region" description="Basic residues" evidence="1">
    <location>
        <begin position="57"/>
        <end position="66"/>
    </location>
</feature>
<evidence type="ECO:0000313" key="2">
    <source>
        <dbReference type="EMBL" id="KAH3739924.1"/>
    </source>
</evidence>
<keyword evidence="3" id="KW-1185">Reference proteome</keyword>
<name>A0A9D4D8C8_DREPO</name>
<comment type="caution">
    <text evidence="2">The sequence shown here is derived from an EMBL/GenBank/DDBJ whole genome shotgun (WGS) entry which is preliminary data.</text>
</comment>
<feature type="compositionally biased region" description="Basic and acidic residues" evidence="1">
    <location>
        <begin position="67"/>
        <end position="77"/>
    </location>
</feature>
<feature type="compositionally biased region" description="Basic and acidic residues" evidence="1">
    <location>
        <begin position="34"/>
        <end position="56"/>
    </location>
</feature>
<accession>A0A9D4D8C8</accession>
<feature type="region of interest" description="Disordered" evidence="1">
    <location>
        <begin position="1"/>
        <end position="112"/>
    </location>
</feature>
<organism evidence="2 3">
    <name type="scientific">Dreissena polymorpha</name>
    <name type="common">Zebra mussel</name>
    <name type="synonym">Mytilus polymorpha</name>
    <dbReference type="NCBI Taxonomy" id="45954"/>
    <lineage>
        <taxon>Eukaryota</taxon>
        <taxon>Metazoa</taxon>
        <taxon>Spiralia</taxon>
        <taxon>Lophotrochozoa</taxon>
        <taxon>Mollusca</taxon>
        <taxon>Bivalvia</taxon>
        <taxon>Autobranchia</taxon>
        <taxon>Heteroconchia</taxon>
        <taxon>Euheterodonta</taxon>
        <taxon>Imparidentia</taxon>
        <taxon>Neoheterodontei</taxon>
        <taxon>Myida</taxon>
        <taxon>Dreissenoidea</taxon>
        <taxon>Dreissenidae</taxon>
        <taxon>Dreissena</taxon>
    </lineage>
</organism>
<dbReference type="AlphaFoldDB" id="A0A9D4D8C8"/>
<dbReference type="Proteomes" id="UP000828390">
    <property type="component" value="Unassembled WGS sequence"/>
</dbReference>
<feature type="compositionally biased region" description="Polar residues" evidence="1">
    <location>
        <begin position="84"/>
        <end position="96"/>
    </location>
</feature>
<gene>
    <name evidence="2" type="ORF">DPMN_046614</name>
</gene>
<dbReference type="EMBL" id="JAIWYP010000011">
    <property type="protein sequence ID" value="KAH3739924.1"/>
    <property type="molecule type" value="Genomic_DNA"/>
</dbReference>